<keyword evidence="7" id="KW-0520">NAD</keyword>
<dbReference type="PANTHER" id="PTHR10160">
    <property type="entry name" value="NAD(P) TRANSHYDROGENASE"/>
    <property type="match status" value="1"/>
</dbReference>
<dbReference type="SMART" id="SM01002">
    <property type="entry name" value="AlaDh_PNT_C"/>
    <property type="match status" value="1"/>
</dbReference>
<protein>
    <recommendedName>
        <fullName evidence="3">proton-translocating NAD(P)(+) transhydrogenase</fullName>
        <ecNumber evidence="3">7.1.1.1</ecNumber>
    </recommendedName>
</protein>
<dbReference type="Proteomes" id="UP001144280">
    <property type="component" value="Unassembled WGS sequence"/>
</dbReference>
<organism evidence="11 12">
    <name type="scientific">Phytohabitans aurantiacus</name>
    <dbReference type="NCBI Taxonomy" id="3016789"/>
    <lineage>
        <taxon>Bacteria</taxon>
        <taxon>Bacillati</taxon>
        <taxon>Actinomycetota</taxon>
        <taxon>Actinomycetes</taxon>
        <taxon>Micromonosporales</taxon>
        <taxon>Micromonosporaceae</taxon>
    </lineage>
</organism>
<dbReference type="InterPro" id="IPR007698">
    <property type="entry name" value="AlaDH/PNT_NAD(H)-bd"/>
</dbReference>
<dbReference type="Pfam" id="PF05222">
    <property type="entry name" value="AlaDh_PNT_N"/>
    <property type="match status" value="1"/>
</dbReference>
<keyword evidence="5" id="KW-0521">NADP</keyword>
<proteinExistence type="inferred from homology"/>
<dbReference type="PANTHER" id="PTHR10160:SF19">
    <property type="entry name" value="PROTON-TRANSLOCATING NAD(P)(+) TRANSHYDROGENASE"/>
    <property type="match status" value="1"/>
</dbReference>
<dbReference type="SUPFAM" id="SSF51735">
    <property type="entry name" value="NAD(P)-binding Rossmann-fold domains"/>
    <property type="match status" value="1"/>
</dbReference>
<dbReference type="RefSeq" id="WP_281899620.1">
    <property type="nucleotide sequence ID" value="NZ_BSDI01000027.1"/>
</dbReference>
<feature type="domain" description="Alanine dehydrogenase/pyridine nucleotide transhydrogenase N-terminal" evidence="10">
    <location>
        <begin position="7"/>
        <end position="139"/>
    </location>
</feature>
<dbReference type="Gene3D" id="3.40.50.720">
    <property type="entry name" value="NAD(P)-binding Rossmann-like Domain"/>
    <property type="match status" value="2"/>
</dbReference>
<evidence type="ECO:0000259" key="10">
    <source>
        <dbReference type="SMART" id="SM01003"/>
    </source>
</evidence>
<keyword evidence="6" id="KW-1278">Translocase</keyword>
<keyword evidence="12" id="KW-1185">Reference proteome</keyword>
<evidence type="ECO:0000313" key="11">
    <source>
        <dbReference type="EMBL" id="GLH99746.1"/>
    </source>
</evidence>
<dbReference type="InterPro" id="IPR007886">
    <property type="entry name" value="AlaDH/PNT_N"/>
</dbReference>
<dbReference type="EC" id="7.1.1.1" evidence="3"/>
<comment type="catalytic activity">
    <reaction evidence="8">
        <text>NAD(+) + NADPH + H(+)(in) = NADH + NADP(+) + H(+)(out)</text>
        <dbReference type="Rhea" id="RHEA:47992"/>
        <dbReference type="ChEBI" id="CHEBI:15378"/>
        <dbReference type="ChEBI" id="CHEBI:57540"/>
        <dbReference type="ChEBI" id="CHEBI:57783"/>
        <dbReference type="ChEBI" id="CHEBI:57945"/>
        <dbReference type="ChEBI" id="CHEBI:58349"/>
        <dbReference type="EC" id="7.1.1.1"/>
    </reaction>
</comment>
<evidence type="ECO:0000256" key="1">
    <source>
        <dbReference type="ARBA" id="ARBA00003943"/>
    </source>
</evidence>
<evidence type="ECO:0000256" key="6">
    <source>
        <dbReference type="ARBA" id="ARBA00022967"/>
    </source>
</evidence>
<dbReference type="InterPro" id="IPR008143">
    <property type="entry name" value="Ala_DH/PNT_CS2"/>
</dbReference>
<sequence length="379" mass="37872">MVTLTVGVPRETALVERRVALVPVDVRGLCADGVTVLVQAGAGAAAHFSDEAYAVAGAEVVTDAEALARADVLAVVGRPGEGQLRAGQALIGLLDAIDDRAYAGSLAGHGVTAVTFEGLPRRISRVQGMDALTSQANVAGYKAVLVAANAFGGYLPMLVTAAGAAPPARVLVLGAGVAGLQAMATARRLGAVVSGYDIRPESRTEVVSVGATFLEIAAPAGGAAAGGYARALATGEQDAERAALAAHVARHDIVLTTALVPGHRPPVLLDDDAVKAMAPGSVVVDLAAGPRGGNVSLSLPDTTVVTDEGVIVVGAGNLAATVPGAASRAYSRNVVALLRHLVRDGVVAIDLADEIQAGVVVTHGGRIVHKGSVRKGATP</sequence>
<dbReference type="PROSITE" id="PS00837">
    <property type="entry name" value="ALADH_PNT_2"/>
    <property type="match status" value="1"/>
</dbReference>
<feature type="domain" description="Alanine dehydrogenase/pyridine nucleotide transhydrogenase NAD(H)-binding" evidence="9">
    <location>
        <begin position="148"/>
        <end position="314"/>
    </location>
</feature>
<keyword evidence="4" id="KW-0547">Nucleotide-binding</keyword>
<dbReference type="CDD" id="cd05304">
    <property type="entry name" value="Rubrum_tdh"/>
    <property type="match status" value="1"/>
</dbReference>
<name>A0ABQ5QYW8_9ACTN</name>
<dbReference type="SUPFAM" id="SSF52283">
    <property type="entry name" value="Formate/glycerate dehydrogenase catalytic domain-like"/>
    <property type="match status" value="1"/>
</dbReference>
<evidence type="ECO:0000256" key="4">
    <source>
        <dbReference type="ARBA" id="ARBA00022741"/>
    </source>
</evidence>
<evidence type="ECO:0000256" key="3">
    <source>
        <dbReference type="ARBA" id="ARBA00012943"/>
    </source>
</evidence>
<evidence type="ECO:0000256" key="2">
    <source>
        <dbReference type="ARBA" id="ARBA00005689"/>
    </source>
</evidence>
<reference evidence="11" key="1">
    <citation type="submission" date="2022-12" db="EMBL/GenBank/DDBJ databases">
        <title>New Phytohabitans aurantiacus sp. RD004123 nov., an actinomycete isolated from soil.</title>
        <authorList>
            <person name="Triningsih D.W."/>
            <person name="Harunari E."/>
            <person name="Igarashi Y."/>
        </authorList>
    </citation>
    <scope>NUCLEOTIDE SEQUENCE</scope>
    <source>
        <strain evidence="11">RD004123</strain>
    </source>
</reference>
<evidence type="ECO:0000313" key="12">
    <source>
        <dbReference type="Proteomes" id="UP001144280"/>
    </source>
</evidence>
<evidence type="ECO:0000256" key="8">
    <source>
        <dbReference type="ARBA" id="ARBA00048202"/>
    </source>
</evidence>
<dbReference type="InterPro" id="IPR036291">
    <property type="entry name" value="NAD(P)-bd_dom_sf"/>
</dbReference>
<dbReference type="SMART" id="SM01003">
    <property type="entry name" value="AlaDh_PNT_N"/>
    <property type="match status" value="1"/>
</dbReference>
<evidence type="ECO:0000259" key="9">
    <source>
        <dbReference type="SMART" id="SM01002"/>
    </source>
</evidence>
<comment type="caution">
    <text evidence="11">The sequence shown here is derived from an EMBL/GenBank/DDBJ whole genome shotgun (WGS) entry which is preliminary data.</text>
</comment>
<evidence type="ECO:0000256" key="5">
    <source>
        <dbReference type="ARBA" id="ARBA00022857"/>
    </source>
</evidence>
<gene>
    <name evidence="11" type="primary">pntA1</name>
    <name evidence="11" type="ORF">Pa4123_50220</name>
</gene>
<evidence type="ECO:0000256" key="7">
    <source>
        <dbReference type="ARBA" id="ARBA00023027"/>
    </source>
</evidence>
<dbReference type="EMBL" id="BSDI01000027">
    <property type="protein sequence ID" value="GLH99746.1"/>
    <property type="molecule type" value="Genomic_DNA"/>
</dbReference>
<comment type="function">
    <text evidence="1">The transhydrogenation between NADH and NADP is coupled to respiration and ATP hydrolysis and functions as a proton pump across the membrane.</text>
</comment>
<comment type="similarity">
    <text evidence="2">Belongs to the AlaDH/PNT family.</text>
</comment>
<dbReference type="Pfam" id="PF01262">
    <property type="entry name" value="AlaDh_PNT_C"/>
    <property type="match status" value="1"/>
</dbReference>
<accession>A0ABQ5QYW8</accession>